<evidence type="ECO:0000256" key="2">
    <source>
        <dbReference type="ARBA" id="ARBA00023015"/>
    </source>
</evidence>
<accession>A0ABM1UW75</accession>
<reference evidence="8" key="2">
    <citation type="submission" date="2025-08" db="UniProtKB">
        <authorList>
            <consortium name="RefSeq"/>
        </authorList>
    </citation>
    <scope>IDENTIFICATION</scope>
</reference>
<evidence type="ECO:0000313" key="7">
    <source>
        <dbReference type="Proteomes" id="UP000694930"/>
    </source>
</evidence>
<proteinExistence type="predicted"/>
<dbReference type="SUPFAM" id="SSF55455">
    <property type="entry name" value="SRF-like"/>
    <property type="match status" value="1"/>
</dbReference>
<dbReference type="Proteomes" id="UP000694930">
    <property type="component" value="Chromosome 9"/>
</dbReference>
<dbReference type="GeneID" id="107030040"/>
<evidence type="ECO:0000256" key="4">
    <source>
        <dbReference type="ARBA" id="ARBA00023163"/>
    </source>
</evidence>
<gene>
    <name evidence="8" type="primary">LOC107030040</name>
</gene>
<evidence type="ECO:0000256" key="1">
    <source>
        <dbReference type="ARBA" id="ARBA00004123"/>
    </source>
</evidence>
<keyword evidence="5" id="KW-0539">Nucleus</keyword>
<dbReference type="InterPro" id="IPR002100">
    <property type="entry name" value="TF_MADSbox"/>
</dbReference>
<reference evidence="7" key="1">
    <citation type="journal article" date="2014" name="Nat. Genet.">
        <title>The genome of the stress-tolerant wild tomato species Solanum pennellii.</title>
        <authorList>
            <person name="Bolger A."/>
            <person name="Scossa F."/>
            <person name="Bolger M.E."/>
            <person name="Lanz C."/>
            <person name="Maumus F."/>
            <person name="Tohge T."/>
            <person name="Quesneville H."/>
            <person name="Alseekh S."/>
            <person name="Sorensen I."/>
            <person name="Lichtenstein G."/>
            <person name="Fich E.A."/>
            <person name="Conte M."/>
            <person name="Keller H."/>
            <person name="Schneeberger K."/>
            <person name="Schwacke R."/>
            <person name="Ofner I."/>
            <person name="Vrebalov J."/>
            <person name="Xu Y."/>
            <person name="Osorio S."/>
            <person name="Aflitos S.A."/>
            <person name="Schijlen E."/>
            <person name="Jimenez-Gomez J.M."/>
            <person name="Ryngajllo M."/>
            <person name="Kimura S."/>
            <person name="Kumar R."/>
            <person name="Koenig D."/>
            <person name="Headland L.R."/>
            <person name="Maloof J.N."/>
            <person name="Sinha N."/>
            <person name="van Ham R.C."/>
            <person name="Lankhorst R.K."/>
            <person name="Mao L."/>
            <person name="Vogel A."/>
            <person name="Arsova B."/>
            <person name="Panstruga R."/>
            <person name="Fei Z."/>
            <person name="Rose J.K."/>
            <person name="Zamir D."/>
            <person name="Carrari F."/>
            <person name="Giovannoni J.J."/>
            <person name="Weigel D."/>
            <person name="Usadel B."/>
            <person name="Fernie A.R."/>
        </authorList>
    </citation>
    <scope>NUCLEOTIDE SEQUENCE [LARGE SCALE GENOMIC DNA]</scope>
    <source>
        <strain evidence="7">cv. LA0716</strain>
    </source>
</reference>
<dbReference type="SMART" id="SM00432">
    <property type="entry name" value="MADS"/>
    <property type="match status" value="1"/>
</dbReference>
<dbReference type="Pfam" id="PF00319">
    <property type="entry name" value="SRF-TF"/>
    <property type="match status" value="1"/>
</dbReference>
<name>A0ABM1UW75_SOLPN</name>
<sequence>MDRENEDTKKFYKRCSSLLRKAEEIAICCDVDVLFVALSPSNRLNKFCSQKRIEDMLQHYLKIPVERRLTIENLELQIKKCTLELQIVDANLRDYVPESEKFSSLHQLFWCESNLQKSLQKVMTRKIELEKQEKMVVHFAAQQTTPQRFVTNNWYKYPKKHISRLDEQGKKSSEQFLRLHIYPFRWKFFTDHVSTWNNNFSEPSHLGLENVHSNWNNNINNNNNNNHIIQQNDPSSVQSDAMTPNVNEFNNSMEENMMENDACKWDDIDAFLNEALNEEDF</sequence>
<keyword evidence="7" id="KW-1185">Reference proteome</keyword>
<evidence type="ECO:0000259" key="6">
    <source>
        <dbReference type="PROSITE" id="PS50066"/>
    </source>
</evidence>
<evidence type="ECO:0000313" key="8">
    <source>
        <dbReference type="RefSeq" id="XP_027767743.1"/>
    </source>
</evidence>
<dbReference type="InterPro" id="IPR036879">
    <property type="entry name" value="TF_MADSbox_sf"/>
</dbReference>
<dbReference type="RefSeq" id="XP_027767743.1">
    <property type="nucleotide sequence ID" value="XM_027911942.1"/>
</dbReference>
<comment type="subcellular location">
    <subcellularLocation>
        <location evidence="1">Nucleus</location>
    </subcellularLocation>
</comment>
<feature type="domain" description="MADS-box" evidence="6">
    <location>
        <begin position="1"/>
        <end position="51"/>
    </location>
</feature>
<protein>
    <submittedName>
        <fullName evidence="8">MADS-box protein SVP-like</fullName>
    </submittedName>
</protein>
<keyword evidence="4" id="KW-0804">Transcription</keyword>
<evidence type="ECO:0000256" key="5">
    <source>
        <dbReference type="ARBA" id="ARBA00023242"/>
    </source>
</evidence>
<keyword evidence="2" id="KW-0805">Transcription regulation</keyword>
<dbReference type="PROSITE" id="PS50066">
    <property type="entry name" value="MADS_BOX_2"/>
    <property type="match status" value="1"/>
</dbReference>
<evidence type="ECO:0000256" key="3">
    <source>
        <dbReference type="ARBA" id="ARBA00023125"/>
    </source>
</evidence>
<keyword evidence="3" id="KW-0238">DNA-binding</keyword>
<organism evidence="7 8">
    <name type="scientific">Solanum pennellii</name>
    <name type="common">Tomato</name>
    <name type="synonym">Lycopersicon pennellii</name>
    <dbReference type="NCBI Taxonomy" id="28526"/>
    <lineage>
        <taxon>Eukaryota</taxon>
        <taxon>Viridiplantae</taxon>
        <taxon>Streptophyta</taxon>
        <taxon>Embryophyta</taxon>
        <taxon>Tracheophyta</taxon>
        <taxon>Spermatophyta</taxon>
        <taxon>Magnoliopsida</taxon>
        <taxon>eudicotyledons</taxon>
        <taxon>Gunneridae</taxon>
        <taxon>Pentapetalae</taxon>
        <taxon>asterids</taxon>
        <taxon>lamiids</taxon>
        <taxon>Solanales</taxon>
        <taxon>Solanaceae</taxon>
        <taxon>Solanoideae</taxon>
        <taxon>Solaneae</taxon>
        <taxon>Solanum</taxon>
        <taxon>Solanum subgen. Lycopersicon</taxon>
    </lineage>
</organism>
<dbReference type="Gene3D" id="3.40.1810.10">
    <property type="entry name" value="Transcription factor, MADS-box"/>
    <property type="match status" value="1"/>
</dbReference>